<dbReference type="AlphaFoldDB" id="A0A8J6HSE3"/>
<reference evidence="2" key="1">
    <citation type="journal article" date="2020" name="J Insects Food Feed">
        <title>The yellow mealworm (Tenebrio molitor) genome: a resource for the emerging insects as food and feed industry.</title>
        <authorList>
            <person name="Eriksson T."/>
            <person name="Andere A."/>
            <person name="Kelstrup H."/>
            <person name="Emery V."/>
            <person name="Picard C."/>
        </authorList>
    </citation>
    <scope>NUCLEOTIDE SEQUENCE</scope>
    <source>
        <strain evidence="2">Stoneville</strain>
        <tissue evidence="2">Whole head</tissue>
    </source>
</reference>
<protein>
    <submittedName>
        <fullName evidence="2">Uncharacterized protein</fullName>
    </submittedName>
</protein>
<sequence>MKNGIIFVAELSFKVAESSHPAWSSSGAPGGTFTLSSVTTFLLRFPSCDSCGAASEFSPRRPPGRFGRDRNLLRPSAYLHRGCAGWERRIKGVVSEECQCCLSGRFCFVRDWLDNKNRDRSKKAAPEKNAELPPPIRDRIPPRDPPINYSLRWNAPSCDGGEQKNTSRPLLPRRIAALGGRRGPSASFPTAEIISWHGPGLLAV</sequence>
<accession>A0A8J6HSE3</accession>
<evidence type="ECO:0000256" key="1">
    <source>
        <dbReference type="SAM" id="MobiDB-lite"/>
    </source>
</evidence>
<name>A0A8J6HSE3_TENMO</name>
<comment type="caution">
    <text evidence="2">The sequence shown here is derived from an EMBL/GenBank/DDBJ whole genome shotgun (WGS) entry which is preliminary data.</text>
</comment>
<dbReference type="Proteomes" id="UP000719412">
    <property type="component" value="Unassembled WGS sequence"/>
</dbReference>
<dbReference type="EMBL" id="JABDTM020014687">
    <property type="protein sequence ID" value="KAH0819388.1"/>
    <property type="molecule type" value="Genomic_DNA"/>
</dbReference>
<evidence type="ECO:0000313" key="2">
    <source>
        <dbReference type="EMBL" id="KAH0819388.1"/>
    </source>
</evidence>
<evidence type="ECO:0000313" key="3">
    <source>
        <dbReference type="Proteomes" id="UP000719412"/>
    </source>
</evidence>
<proteinExistence type="predicted"/>
<reference evidence="2" key="2">
    <citation type="submission" date="2021-08" db="EMBL/GenBank/DDBJ databases">
        <authorList>
            <person name="Eriksson T."/>
        </authorList>
    </citation>
    <scope>NUCLEOTIDE SEQUENCE</scope>
    <source>
        <strain evidence="2">Stoneville</strain>
        <tissue evidence="2">Whole head</tissue>
    </source>
</reference>
<feature type="region of interest" description="Disordered" evidence="1">
    <location>
        <begin position="118"/>
        <end position="143"/>
    </location>
</feature>
<gene>
    <name evidence="2" type="ORF">GEV33_003403</name>
</gene>
<keyword evidence="3" id="KW-1185">Reference proteome</keyword>
<feature type="compositionally biased region" description="Basic and acidic residues" evidence="1">
    <location>
        <begin position="118"/>
        <end position="142"/>
    </location>
</feature>
<organism evidence="2 3">
    <name type="scientific">Tenebrio molitor</name>
    <name type="common">Yellow mealworm beetle</name>
    <dbReference type="NCBI Taxonomy" id="7067"/>
    <lineage>
        <taxon>Eukaryota</taxon>
        <taxon>Metazoa</taxon>
        <taxon>Ecdysozoa</taxon>
        <taxon>Arthropoda</taxon>
        <taxon>Hexapoda</taxon>
        <taxon>Insecta</taxon>
        <taxon>Pterygota</taxon>
        <taxon>Neoptera</taxon>
        <taxon>Endopterygota</taxon>
        <taxon>Coleoptera</taxon>
        <taxon>Polyphaga</taxon>
        <taxon>Cucujiformia</taxon>
        <taxon>Tenebrionidae</taxon>
        <taxon>Tenebrio</taxon>
    </lineage>
</organism>